<comment type="caution">
    <text evidence="4">The sequence shown here is derived from an EMBL/GenBank/DDBJ whole genome shotgun (WGS) entry which is preliminary data.</text>
</comment>
<feature type="region of interest" description="Disordered" evidence="1">
    <location>
        <begin position="1"/>
        <end position="22"/>
    </location>
</feature>
<dbReference type="EMBL" id="JAICCE010000001">
    <property type="protein sequence ID" value="KAG9283578.1"/>
    <property type="molecule type" value="Genomic_DNA"/>
</dbReference>
<dbReference type="OrthoDB" id="6361509at2759"/>
<evidence type="ECO:0000256" key="1">
    <source>
        <dbReference type="SAM" id="MobiDB-lite"/>
    </source>
</evidence>
<proteinExistence type="predicted"/>
<gene>
    <name evidence="4" type="primary">ZCCHC2</name>
    <name evidence="4" type="ORF">AMEX_G2357</name>
</gene>
<dbReference type="PANTHER" id="PTHR46939:SF1">
    <property type="entry name" value="ZINC FINGER CCHC DOMAIN-CONTAINING PROTEIN 2"/>
    <property type="match status" value="1"/>
</dbReference>
<feature type="domain" description="SMAUG/ZCCHC2-like PHAT" evidence="3">
    <location>
        <begin position="102"/>
        <end position="194"/>
    </location>
</feature>
<dbReference type="AlphaFoldDB" id="A0A8T2MGZ9"/>
<dbReference type="PANTHER" id="PTHR46939">
    <property type="entry name" value="ZINC FINGER CCHC DOMAIN-CONTAINING PROTEIN 2"/>
    <property type="match status" value="1"/>
</dbReference>
<evidence type="ECO:0000259" key="3">
    <source>
        <dbReference type="Pfam" id="PF26034"/>
    </source>
</evidence>
<sequence length="223" mass="25271">MQLPLKKAEEGEETAEDEKEQSGLFPELAFTAASGRLLQEPTEEPGAPFLTKESVYEWFGLHLSPAKRIEFMYGLLHMCQPLELRFLGSCLEDLARKDFHVLRDFEIRANSSSDLGLLTDVTDPVARSKLLVCLSLLGSDNRECAGILFRILSHVDPALLLQLAVLFTMASLHPAFLFHQRGKLRMQLEKLEQDLIQRQNRRQCVHHNTHAPPQVCVCNLCVH</sequence>
<accession>A0A8T2MGZ9</accession>
<dbReference type="Proteomes" id="UP000752171">
    <property type="component" value="Unassembled WGS sequence"/>
</dbReference>
<feature type="compositionally biased region" description="Acidic residues" evidence="1">
    <location>
        <begin position="10"/>
        <end position="19"/>
    </location>
</feature>
<dbReference type="InterPro" id="IPR058599">
    <property type="entry name" value="PHAT_Smg/ZCCHC2-like"/>
</dbReference>
<evidence type="ECO:0000313" key="5">
    <source>
        <dbReference type="Proteomes" id="UP000752171"/>
    </source>
</evidence>
<dbReference type="Pfam" id="PF25479">
    <property type="entry name" value="Vts1"/>
    <property type="match status" value="1"/>
</dbReference>
<organism evidence="4 5">
    <name type="scientific">Astyanax mexicanus</name>
    <name type="common">Blind cave fish</name>
    <name type="synonym">Astyanax fasciatus mexicanus</name>
    <dbReference type="NCBI Taxonomy" id="7994"/>
    <lineage>
        <taxon>Eukaryota</taxon>
        <taxon>Metazoa</taxon>
        <taxon>Chordata</taxon>
        <taxon>Craniata</taxon>
        <taxon>Vertebrata</taxon>
        <taxon>Euteleostomi</taxon>
        <taxon>Actinopterygii</taxon>
        <taxon>Neopterygii</taxon>
        <taxon>Teleostei</taxon>
        <taxon>Ostariophysi</taxon>
        <taxon>Characiformes</taxon>
        <taxon>Characoidei</taxon>
        <taxon>Acestrorhamphidae</taxon>
        <taxon>Acestrorhamphinae</taxon>
        <taxon>Astyanax</taxon>
    </lineage>
</organism>
<dbReference type="InterPro" id="IPR057327">
    <property type="entry name" value="Vts1_dom"/>
</dbReference>
<protein>
    <submittedName>
        <fullName evidence="4">Zinc finger CCHC domain-containing protein 2</fullName>
    </submittedName>
</protein>
<evidence type="ECO:0000313" key="4">
    <source>
        <dbReference type="EMBL" id="KAG9283578.1"/>
    </source>
</evidence>
<reference evidence="4 5" key="1">
    <citation type="submission" date="2021-07" db="EMBL/GenBank/DDBJ databases">
        <authorList>
            <person name="Imarazene B."/>
            <person name="Zahm M."/>
            <person name="Klopp C."/>
            <person name="Cabau C."/>
            <person name="Beille S."/>
            <person name="Jouanno E."/>
            <person name="Castinel A."/>
            <person name="Lluch J."/>
            <person name="Gil L."/>
            <person name="Kuchtly C."/>
            <person name="Lopez Roques C."/>
            <person name="Donnadieu C."/>
            <person name="Parrinello H."/>
            <person name="Journot L."/>
            <person name="Du K."/>
            <person name="Schartl M."/>
            <person name="Retaux S."/>
            <person name="Guiguen Y."/>
        </authorList>
    </citation>
    <scope>NUCLEOTIDE SEQUENCE [LARGE SCALE GENOMIC DNA]</scope>
    <source>
        <strain evidence="4">Pach_M1</strain>
        <tissue evidence="4">Testis</tissue>
    </source>
</reference>
<dbReference type="InterPro" id="IPR042793">
    <property type="entry name" value="ZCCHC2"/>
</dbReference>
<feature type="domain" description="RNA-binding protein vts1-like alpha-helical" evidence="2">
    <location>
        <begin position="52"/>
        <end position="97"/>
    </location>
</feature>
<evidence type="ECO:0000259" key="2">
    <source>
        <dbReference type="Pfam" id="PF25479"/>
    </source>
</evidence>
<dbReference type="Pfam" id="PF26034">
    <property type="entry name" value="PHAT_SMAUG"/>
    <property type="match status" value="1"/>
</dbReference>
<name>A0A8T2MGZ9_ASTMX</name>